<organism evidence="1 2">
    <name type="scientific">Domibacillus aminovorans</name>
    <dbReference type="NCBI Taxonomy" id="29332"/>
    <lineage>
        <taxon>Bacteria</taxon>
        <taxon>Bacillati</taxon>
        <taxon>Bacillota</taxon>
        <taxon>Bacilli</taxon>
        <taxon>Bacillales</taxon>
        <taxon>Bacillaceae</taxon>
        <taxon>Domibacillus</taxon>
    </lineage>
</organism>
<protein>
    <submittedName>
        <fullName evidence="1">Uncharacterized protein</fullName>
    </submittedName>
</protein>
<sequence>MSGFFICSKLISEKEGVTPASVIVDIDTTIVFTNHLITDTPPADPYGMYYSTTNFIQILDYLYSQKDEIEVITLNELLTGARRLFVGMQGQKPDGSFSTIRTNEQLCVRIPDVPYKYAGYDLTSSRNMQCNKS</sequence>
<proteinExistence type="predicted"/>
<accession>A0A177KWJ8</accession>
<reference evidence="1 2" key="1">
    <citation type="submission" date="2016-01" db="EMBL/GenBank/DDBJ databases">
        <title>Investigation of taxonomic status of Bacillus aminovorans.</title>
        <authorList>
            <person name="Verma A."/>
            <person name="Pal Y."/>
            <person name="Krishnamurthi S."/>
        </authorList>
    </citation>
    <scope>NUCLEOTIDE SEQUENCE [LARGE SCALE GENOMIC DNA]</scope>
    <source>
        <strain evidence="1 2">DSM 4337</strain>
    </source>
</reference>
<dbReference type="AlphaFoldDB" id="A0A177KWJ8"/>
<gene>
    <name evidence="1" type="ORF">AWH48_01655</name>
</gene>
<dbReference type="EMBL" id="LQWZ01000012">
    <property type="protein sequence ID" value="OAH57750.1"/>
    <property type="molecule type" value="Genomic_DNA"/>
</dbReference>
<evidence type="ECO:0000313" key="1">
    <source>
        <dbReference type="EMBL" id="OAH57750.1"/>
    </source>
</evidence>
<dbReference type="Proteomes" id="UP000077271">
    <property type="component" value="Unassembled WGS sequence"/>
</dbReference>
<name>A0A177KWJ8_9BACI</name>
<comment type="caution">
    <text evidence="1">The sequence shown here is derived from an EMBL/GenBank/DDBJ whole genome shotgun (WGS) entry which is preliminary data.</text>
</comment>
<evidence type="ECO:0000313" key="2">
    <source>
        <dbReference type="Proteomes" id="UP000077271"/>
    </source>
</evidence>